<dbReference type="Gene3D" id="3.40.50.12500">
    <property type="match status" value="1"/>
</dbReference>
<reference evidence="1 2" key="1">
    <citation type="journal article" date="2014" name="PLoS Genet.">
        <title>Phylogenetically driven sequencing of extremely halophilic archaea reveals strategies for static and dynamic osmo-response.</title>
        <authorList>
            <person name="Becker E.A."/>
            <person name="Seitzer P.M."/>
            <person name="Tritt A."/>
            <person name="Larsen D."/>
            <person name="Krusor M."/>
            <person name="Yao A.I."/>
            <person name="Wu D."/>
            <person name="Madern D."/>
            <person name="Eisen J.A."/>
            <person name="Darling A.E."/>
            <person name="Facciotti M.T."/>
        </authorList>
    </citation>
    <scope>NUCLEOTIDE SEQUENCE [LARGE SCALE GENOMIC DNA]</scope>
    <source>
        <strain evidence="1 2">JCM 12255</strain>
    </source>
</reference>
<dbReference type="InterPro" id="IPR053714">
    <property type="entry name" value="Iso_Racemase_Enz_sf"/>
</dbReference>
<dbReference type="STRING" id="1227499.C493_18066"/>
<dbReference type="RefSeq" id="WP_007260873.1">
    <property type="nucleotide sequence ID" value="NZ_AOHZ01000084.1"/>
</dbReference>
<dbReference type="PATRIC" id="fig|1227499.3.peg.3721"/>
<dbReference type="OrthoDB" id="41425at2157"/>
<dbReference type="PANTHER" id="PTHR40267:SF1">
    <property type="entry name" value="BLR3294 PROTEIN"/>
    <property type="match status" value="1"/>
</dbReference>
<protein>
    <submittedName>
        <fullName evidence="1">Asp/Glu/hydantoin racemase</fullName>
    </submittedName>
</protein>
<evidence type="ECO:0000313" key="1">
    <source>
        <dbReference type="EMBL" id="ELY50917.1"/>
    </source>
</evidence>
<dbReference type="PANTHER" id="PTHR40267">
    <property type="entry name" value="BLR3294 PROTEIN"/>
    <property type="match status" value="1"/>
</dbReference>
<dbReference type="EMBL" id="AOHZ01000084">
    <property type="protein sequence ID" value="ELY50917.1"/>
    <property type="molecule type" value="Genomic_DNA"/>
</dbReference>
<dbReference type="InterPro" id="IPR028615">
    <property type="entry name" value="Maleate_isomerase"/>
</dbReference>
<keyword evidence="2" id="KW-1185">Reference proteome</keyword>
<dbReference type="eggNOG" id="arCOG02004">
    <property type="taxonomic scope" value="Archaea"/>
</dbReference>
<dbReference type="InterPro" id="IPR026286">
    <property type="entry name" value="MaiA/AMDase"/>
</dbReference>
<dbReference type="Pfam" id="PF17645">
    <property type="entry name" value="Amdase"/>
    <property type="match status" value="1"/>
</dbReference>
<name>L9WNE7_9EURY</name>
<organism evidence="1 2">
    <name type="scientific">Natronolimnohabitans innermongolicus JCM 12255</name>
    <dbReference type="NCBI Taxonomy" id="1227499"/>
    <lineage>
        <taxon>Archaea</taxon>
        <taxon>Methanobacteriati</taxon>
        <taxon>Methanobacteriota</taxon>
        <taxon>Stenosarchaea group</taxon>
        <taxon>Halobacteria</taxon>
        <taxon>Halobacteriales</taxon>
        <taxon>Natrialbaceae</taxon>
        <taxon>Natronolimnohabitans</taxon>
    </lineage>
</organism>
<accession>L9WNE7</accession>
<proteinExistence type="inferred from homology"/>
<dbReference type="GO" id="GO:0050076">
    <property type="term" value="F:maleate isomerase activity"/>
    <property type="evidence" value="ECO:0007669"/>
    <property type="project" value="InterPro"/>
</dbReference>
<sequence>MTDSFRVGLIVPSSNVTMETEIPAMIDARPDHLGESFTFHSSRMRMQSVTQEELERMDAQSEECATLLSDAHCDVLAYACLIGIMAQGPGYHEESEAKLRQRTAENDAEAPVVTSAGALVRALERLDVEEVALIAPYVEELTQTVIEYFESAGVDVVDYETLECPDNLEVAQLDQRNLVEIADGLDTDDADALVLSSCVQMPSLVSIQAAEDRFGLPVFSAATATTYEIFDELGLSTQVPSAGRLLDGGLD</sequence>
<dbReference type="Proteomes" id="UP000011602">
    <property type="component" value="Unassembled WGS sequence"/>
</dbReference>
<gene>
    <name evidence="1" type="ORF">C493_18066</name>
</gene>
<evidence type="ECO:0000313" key="2">
    <source>
        <dbReference type="Proteomes" id="UP000011602"/>
    </source>
</evidence>
<dbReference type="HAMAP" id="MF_00943">
    <property type="entry name" value="Maleate_isomerase"/>
    <property type="match status" value="1"/>
</dbReference>
<dbReference type="AlphaFoldDB" id="L9WNE7"/>
<dbReference type="PIRSF" id="PIRSF015736">
    <property type="entry name" value="MI"/>
    <property type="match status" value="1"/>
</dbReference>
<comment type="caution">
    <text evidence="1">The sequence shown here is derived from an EMBL/GenBank/DDBJ whole genome shotgun (WGS) entry which is preliminary data.</text>
</comment>